<dbReference type="Gene3D" id="1.20.120.450">
    <property type="entry name" value="dinb family like domain"/>
    <property type="match status" value="1"/>
</dbReference>
<dbReference type="RefSeq" id="WP_141956384.1">
    <property type="nucleotide sequence ID" value="NZ_VFOZ01000001.1"/>
</dbReference>
<keyword evidence="3" id="KW-1185">Reference proteome</keyword>
<evidence type="ECO:0000259" key="1">
    <source>
        <dbReference type="Pfam" id="PF11716"/>
    </source>
</evidence>
<protein>
    <submittedName>
        <fullName evidence="2">Uncharacterized protein (TIGR03083 family)</fullName>
    </submittedName>
</protein>
<dbReference type="InterPro" id="IPR034660">
    <property type="entry name" value="DinB/YfiT-like"/>
</dbReference>
<evidence type="ECO:0000313" key="3">
    <source>
        <dbReference type="Proteomes" id="UP000316096"/>
    </source>
</evidence>
<dbReference type="OrthoDB" id="5178565at2"/>
<dbReference type="NCBIfam" id="TIGR03083">
    <property type="entry name" value="maleylpyruvate isomerase family mycothiol-dependent enzyme"/>
    <property type="match status" value="1"/>
</dbReference>
<gene>
    <name evidence="2" type="ORF">FB559_3283</name>
</gene>
<proteinExistence type="predicted"/>
<name>A0A543CKR2_9ACTN</name>
<reference evidence="2 3" key="1">
    <citation type="submission" date="2019-06" db="EMBL/GenBank/DDBJ databases">
        <title>Sequencing the genomes of 1000 actinobacteria strains.</title>
        <authorList>
            <person name="Klenk H.-P."/>
        </authorList>
    </citation>
    <scope>NUCLEOTIDE SEQUENCE [LARGE SCALE GENOMIC DNA]</scope>
    <source>
        <strain evidence="2 3">DSM 102200</strain>
    </source>
</reference>
<feature type="domain" description="Mycothiol-dependent maleylpyruvate isomerase metal-binding" evidence="1">
    <location>
        <begin position="12"/>
        <end position="132"/>
    </location>
</feature>
<dbReference type="EMBL" id="VFOZ01000001">
    <property type="protein sequence ID" value="TQL97683.1"/>
    <property type="molecule type" value="Genomic_DNA"/>
</dbReference>
<dbReference type="GO" id="GO:0046872">
    <property type="term" value="F:metal ion binding"/>
    <property type="evidence" value="ECO:0007669"/>
    <property type="project" value="InterPro"/>
</dbReference>
<dbReference type="SUPFAM" id="SSF109854">
    <property type="entry name" value="DinB/YfiT-like putative metalloenzymes"/>
    <property type="match status" value="1"/>
</dbReference>
<sequence>MKRADVIVGLFAEYDAFAGLIGRLTGEEWRTPTRCEGWEVRDVAGHVIGNVVDSMTGEIGKRTPSEQARAFRDGTPAELAVRLRETAARIRPFFESLSDDDWARPSPVPGRDLGNGILTLWYDVFVHADDIRTALGRPGERGPGLEASVHWLAGELERLERGPVTIALDGFGEREIGAGGPVLRGDPMRFVLVATGREDPATLGADESINVHLR</sequence>
<organism evidence="2 3">
    <name type="scientific">Actinoallomurus bryophytorum</name>
    <dbReference type="NCBI Taxonomy" id="1490222"/>
    <lineage>
        <taxon>Bacteria</taxon>
        <taxon>Bacillati</taxon>
        <taxon>Actinomycetota</taxon>
        <taxon>Actinomycetes</taxon>
        <taxon>Streptosporangiales</taxon>
        <taxon>Thermomonosporaceae</taxon>
        <taxon>Actinoallomurus</taxon>
    </lineage>
</organism>
<dbReference type="Pfam" id="PF11716">
    <property type="entry name" value="MDMPI_N"/>
    <property type="match status" value="1"/>
</dbReference>
<dbReference type="InterPro" id="IPR024344">
    <property type="entry name" value="MDMPI_metal-binding"/>
</dbReference>
<comment type="caution">
    <text evidence="2">The sequence shown here is derived from an EMBL/GenBank/DDBJ whole genome shotgun (WGS) entry which is preliminary data.</text>
</comment>
<evidence type="ECO:0000313" key="2">
    <source>
        <dbReference type="EMBL" id="TQL97683.1"/>
    </source>
</evidence>
<dbReference type="AlphaFoldDB" id="A0A543CKR2"/>
<accession>A0A543CKR2</accession>
<dbReference type="Proteomes" id="UP000316096">
    <property type="component" value="Unassembled WGS sequence"/>
</dbReference>
<dbReference type="InterPro" id="IPR017517">
    <property type="entry name" value="Maleyloyr_isom"/>
</dbReference>